<dbReference type="AlphaFoldDB" id="A0A1I9YKS4"/>
<dbReference type="NCBIfam" id="NF037995">
    <property type="entry name" value="TRAP_S1"/>
    <property type="match status" value="1"/>
</dbReference>
<organism evidence="4 5">
    <name type="scientific">Paraburkholderia sprentiae WSM5005</name>
    <dbReference type="NCBI Taxonomy" id="754502"/>
    <lineage>
        <taxon>Bacteria</taxon>
        <taxon>Pseudomonadati</taxon>
        <taxon>Pseudomonadota</taxon>
        <taxon>Betaproteobacteria</taxon>
        <taxon>Burkholderiales</taxon>
        <taxon>Burkholderiaceae</taxon>
        <taxon>Paraburkholderia</taxon>
    </lineage>
</organism>
<dbReference type="OrthoDB" id="9794826at2"/>
<keyword evidence="2" id="KW-0813">Transport</keyword>
<proteinExistence type="inferred from homology"/>
<dbReference type="KEGG" id="pspw:BJG93_04680"/>
<dbReference type="EMBL" id="CP017561">
    <property type="protein sequence ID" value="APA86907.2"/>
    <property type="molecule type" value="Genomic_DNA"/>
</dbReference>
<protein>
    <submittedName>
        <fullName evidence="4">TRAP transporter substrate-binding protein DctP</fullName>
    </submittedName>
</protein>
<dbReference type="Pfam" id="PF03480">
    <property type="entry name" value="DctP"/>
    <property type="match status" value="1"/>
</dbReference>
<dbReference type="Gene3D" id="3.40.190.170">
    <property type="entry name" value="Bacterial extracellular solute-binding protein, family 7"/>
    <property type="match status" value="1"/>
</dbReference>
<dbReference type="GO" id="GO:0055085">
    <property type="term" value="P:transmembrane transport"/>
    <property type="evidence" value="ECO:0007669"/>
    <property type="project" value="InterPro"/>
</dbReference>
<evidence type="ECO:0000256" key="3">
    <source>
        <dbReference type="ARBA" id="ARBA00022729"/>
    </source>
</evidence>
<keyword evidence="5" id="KW-1185">Reference proteome</keyword>
<dbReference type="STRING" id="754502.BJG93_04680"/>
<accession>A0A1I9YKS4</accession>
<keyword evidence="3" id="KW-0732">Signal</keyword>
<dbReference type="PANTHER" id="PTHR33376">
    <property type="match status" value="1"/>
</dbReference>
<reference evidence="4" key="1">
    <citation type="submission" date="2016-09" db="EMBL/GenBank/DDBJ databases">
        <title>The Complete Genome of Burkholderia sprentiae wsm5005.</title>
        <authorList>
            <person name="De Meyer S."/>
            <person name="Wang P."/>
            <person name="Terpolilli J."/>
        </authorList>
    </citation>
    <scope>NUCLEOTIDE SEQUENCE [LARGE SCALE GENOMIC DNA]</scope>
    <source>
        <strain evidence="4">WSM5005</strain>
    </source>
</reference>
<comment type="similarity">
    <text evidence="1">Belongs to the bacterial solute-binding protein 7 family.</text>
</comment>
<dbReference type="PIRSF" id="PIRSF006470">
    <property type="entry name" value="DctB"/>
    <property type="match status" value="1"/>
</dbReference>
<evidence type="ECO:0000256" key="2">
    <source>
        <dbReference type="ARBA" id="ARBA00022448"/>
    </source>
</evidence>
<dbReference type="InterPro" id="IPR018389">
    <property type="entry name" value="DctP_fam"/>
</dbReference>
<dbReference type="GO" id="GO:0030288">
    <property type="term" value="C:outer membrane-bounded periplasmic space"/>
    <property type="evidence" value="ECO:0007669"/>
    <property type="project" value="InterPro"/>
</dbReference>
<gene>
    <name evidence="4" type="primary">dctP</name>
    <name evidence="4" type="ORF">BJG93_04680</name>
</gene>
<dbReference type="Proteomes" id="UP000179860">
    <property type="component" value="Chromosome 1"/>
</dbReference>
<dbReference type="InterPro" id="IPR004682">
    <property type="entry name" value="TRAP_DctP"/>
</dbReference>
<dbReference type="PANTHER" id="PTHR33376:SF7">
    <property type="entry name" value="C4-DICARBOXYLATE-BINDING PROTEIN DCTB"/>
    <property type="match status" value="1"/>
</dbReference>
<reference evidence="4" key="2">
    <citation type="submission" date="2021-06" db="EMBL/GenBank/DDBJ databases">
        <authorList>
            <person name="Rogers T.H."/>
            <person name="Ramsay J.P."/>
            <person name="Wang P."/>
            <person name="Terpolilli J."/>
        </authorList>
    </citation>
    <scope>NUCLEOTIDE SEQUENCE [LARGE SCALE GENOMIC DNA]</scope>
    <source>
        <strain evidence="4">WSM5005</strain>
    </source>
</reference>
<evidence type="ECO:0000313" key="5">
    <source>
        <dbReference type="Proteomes" id="UP000179860"/>
    </source>
</evidence>
<evidence type="ECO:0000256" key="1">
    <source>
        <dbReference type="ARBA" id="ARBA00009023"/>
    </source>
</evidence>
<sequence>MTKRFTRFKSIWSLNHICNHITGALLGALLTAQPIWVRAQPLQTLTIMEYRSPLNSDQPTVRGMIRFAELVNEESNGRLAVTVSRATVPGSPEDQIKALQKAGPGAPDMMLLVTPALRHLEREFEIMDLPFVVNSDRQAHELLDGPFGRELLSRLQGHGLTGLAWWENGFRQITTSGQPFKHADDLTDRPVRVIPEPAFVETFKALGAKVVGLPYPDLYPALKSGRVEAEDNFYSQILVGHLYDVQSSVTVTNHSYSAIAVVANSAIWQKLSVGDRNVLQLAAVEAGRYERDLVREQAEADRATLAHHGMIVQSLSPKEIARMESMTEPVREQFFRNYDPIILNTYRRQVAKR</sequence>
<name>A0A1I9YKS4_9BURK</name>
<evidence type="ECO:0000313" key="4">
    <source>
        <dbReference type="EMBL" id="APA86907.2"/>
    </source>
</evidence>
<dbReference type="RefSeq" id="WP_082194637.1">
    <property type="nucleotide sequence ID" value="NZ_CP017561.2"/>
</dbReference>
<dbReference type="InterPro" id="IPR038404">
    <property type="entry name" value="TRAP_DctP_sf"/>
</dbReference>